<dbReference type="PRINTS" id="PR00722">
    <property type="entry name" value="CHYMOTRYPSIN"/>
</dbReference>
<evidence type="ECO:0000313" key="6">
    <source>
        <dbReference type="EMBL" id="AYL39094.1"/>
    </source>
</evidence>
<keyword evidence="7" id="KW-1185">Reference proteome</keyword>
<dbReference type="CDD" id="cd00190">
    <property type="entry name" value="Tryp_SPc"/>
    <property type="match status" value="1"/>
</dbReference>
<dbReference type="SMART" id="SM00020">
    <property type="entry name" value="Tryp_SPc"/>
    <property type="match status" value="1"/>
</dbReference>
<dbReference type="InterPro" id="IPR033116">
    <property type="entry name" value="TRYPSIN_SER"/>
</dbReference>
<keyword evidence="4" id="KW-0732">Signal</keyword>
<comment type="similarity">
    <text evidence="1">Belongs to the peptidase S1 family.</text>
</comment>
<sequence length="277" mass="28169">MRRRLARALARPLALAAASTVIPLASAVPAAADSIVVGGFPVDVSEGPWTVALSSRDRFGGTRAGQFCGGVAVGRTTVLTAAHCMEEEVLGAPPERVPDLRVIAGRSELLAKGGQEIAVRDVWVNPDHDAVTNSGDFAVLSLAEPLPQGSSIAMAGAGDPAYRAGTEATVYGWGDTTGSGAYTGSLHAARVHVQRDAVCEQAYPGGSVGTYRARTMLCAGEAAGGRDACQGDSGGPLVAQGRLIGLVSWGAGCGWAGSPGVYTRVSEILSTLGWPQG</sequence>
<feature type="signal peptide" evidence="4">
    <location>
        <begin position="1"/>
        <end position="27"/>
    </location>
</feature>
<dbReference type="GeneID" id="93886916"/>
<feature type="domain" description="Peptidase S1" evidence="5">
    <location>
        <begin position="36"/>
        <end position="277"/>
    </location>
</feature>
<evidence type="ECO:0000256" key="2">
    <source>
        <dbReference type="ARBA" id="ARBA00023157"/>
    </source>
</evidence>
<dbReference type="PROSITE" id="PS00135">
    <property type="entry name" value="TRYPSIN_SER"/>
    <property type="match status" value="1"/>
</dbReference>
<dbReference type="InterPro" id="IPR001254">
    <property type="entry name" value="Trypsin_dom"/>
</dbReference>
<accession>A0A494V6X2</accession>
<dbReference type="Gene3D" id="2.40.10.10">
    <property type="entry name" value="Trypsin-like serine proteases"/>
    <property type="match status" value="1"/>
</dbReference>
<dbReference type="RefSeq" id="WP_121548161.1">
    <property type="nucleotide sequence ID" value="NZ_CBDRCB010000033.1"/>
</dbReference>
<dbReference type="PROSITE" id="PS00134">
    <property type="entry name" value="TRYPSIN_HIS"/>
    <property type="match status" value="1"/>
</dbReference>
<dbReference type="GO" id="GO:0006508">
    <property type="term" value="P:proteolysis"/>
    <property type="evidence" value="ECO:0007669"/>
    <property type="project" value="UniProtKB-KW"/>
</dbReference>
<dbReference type="InterPro" id="IPR001314">
    <property type="entry name" value="Peptidase_S1A"/>
</dbReference>
<dbReference type="InterPro" id="IPR018114">
    <property type="entry name" value="TRYPSIN_HIS"/>
</dbReference>
<keyword evidence="3" id="KW-0720">Serine protease</keyword>
<dbReference type="KEGG" id="sfug:CNQ36_29050"/>
<dbReference type="PROSITE" id="PS50240">
    <property type="entry name" value="TRYPSIN_DOM"/>
    <property type="match status" value="1"/>
</dbReference>
<dbReference type="PANTHER" id="PTHR24276:SF98">
    <property type="entry name" value="FI18310P1-RELATED"/>
    <property type="match status" value="1"/>
</dbReference>
<gene>
    <name evidence="6" type="ORF">CNQ36_29050</name>
</gene>
<dbReference type="InterPro" id="IPR043504">
    <property type="entry name" value="Peptidase_S1_PA_chymotrypsin"/>
</dbReference>
<keyword evidence="3 6" id="KW-0645">Protease</keyword>
<keyword evidence="2" id="KW-1015">Disulfide bond</keyword>
<dbReference type="InterPro" id="IPR009003">
    <property type="entry name" value="Peptidase_S1_PA"/>
</dbReference>
<feature type="chain" id="PRO_5038861193" evidence="4">
    <location>
        <begin position="28"/>
        <end position="277"/>
    </location>
</feature>
<evidence type="ECO:0000256" key="3">
    <source>
        <dbReference type="RuleBase" id="RU363034"/>
    </source>
</evidence>
<dbReference type="AlphaFoldDB" id="A0A494V6X2"/>
<reference evidence="6 7" key="1">
    <citation type="submission" date="2017-09" db="EMBL/GenBank/DDBJ databases">
        <authorList>
            <person name="Zhang H."/>
            <person name="Hu S."/>
            <person name="Xu J."/>
            <person name="He Z."/>
        </authorList>
    </citation>
    <scope>NUCLEOTIDE SEQUENCE [LARGE SCALE GENOMIC DNA]</scope>
    <source>
        <strain evidence="6 7">TXX3120</strain>
    </source>
</reference>
<evidence type="ECO:0000256" key="1">
    <source>
        <dbReference type="ARBA" id="ARBA00007664"/>
    </source>
</evidence>
<evidence type="ECO:0000313" key="7">
    <source>
        <dbReference type="Proteomes" id="UP000282170"/>
    </source>
</evidence>
<dbReference type="Proteomes" id="UP000282170">
    <property type="component" value="Chromosome"/>
</dbReference>
<evidence type="ECO:0000259" key="5">
    <source>
        <dbReference type="PROSITE" id="PS50240"/>
    </source>
</evidence>
<dbReference type="PANTHER" id="PTHR24276">
    <property type="entry name" value="POLYSERASE-RELATED"/>
    <property type="match status" value="1"/>
</dbReference>
<dbReference type="Pfam" id="PF00089">
    <property type="entry name" value="Trypsin"/>
    <property type="match status" value="1"/>
</dbReference>
<dbReference type="EMBL" id="CP023407">
    <property type="protein sequence ID" value="AYL39094.1"/>
    <property type="molecule type" value="Genomic_DNA"/>
</dbReference>
<organism evidence="6 7">
    <name type="scientific">Streptomyces fungicidicus</name>
    <dbReference type="NCBI Taxonomy" id="68203"/>
    <lineage>
        <taxon>Bacteria</taxon>
        <taxon>Bacillati</taxon>
        <taxon>Actinomycetota</taxon>
        <taxon>Actinomycetes</taxon>
        <taxon>Kitasatosporales</taxon>
        <taxon>Streptomycetaceae</taxon>
        <taxon>Streptomyces</taxon>
    </lineage>
</organism>
<name>A0A494V6X2_9ACTN</name>
<dbReference type="InterPro" id="IPR050430">
    <property type="entry name" value="Peptidase_S1"/>
</dbReference>
<protein>
    <submittedName>
        <fullName evidence="6">Serine protease</fullName>
    </submittedName>
</protein>
<dbReference type="SUPFAM" id="SSF50494">
    <property type="entry name" value="Trypsin-like serine proteases"/>
    <property type="match status" value="1"/>
</dbReference>
<keyword evidence="3" id="KW-0378">Hydrolase</keyword>
<evidence type="ECO:0000256" key="4">
    <source>
        <dbReference type="SAM" id="SignalP"/>
    </source>
</evidence>
<proteinExistence type="inferred from homology"/>
<dbReference type="FunFam" id="2.40.10.10:FF:000002">
    <property type="entry name" value="Transmembrane protease serine"/>
    <property type="match status" value="1"/>
</dbReference>
<dbReference type="GO" id="GO:0004252">
    <property type="term" value="F:serine-type endopeptidase activity"/>
    <property type="evidence" value="ECO:0007669"/>
    <property type="project" value="InterPro"/>
</dbReference>